<organism evidence="2 3">
    <name type="scientific">Helianthus annuus</name>
    <name type="common">Common sunflower</name>
    <dbReference type="NCBI Taxonomy" id="4232"/>
    <lineage>
        <taxon>Eukaryota</taxon>
        <taxon>Viridiplantae</taxon>
        <taxon>Streptophyta</taxon>
        <taxon>Embryophyta</taxon>
        <taxon>Tracheophyta</taxon>
        <taxon>Spermatophyta</taxon>
        <taxon>Magnoliopsida</taxon>
        <taxon>eudicotyledons</taxon>
        <taxon>Gunneridae</taxon>
        <taxon>Pentapetalae</taxon>
        <taxon>asterids</taxon>
        <taxon>campanulids</taxon>
        <taxon>Asterales</taxon>
        <taxon>Asteraceae</taxon>
        <taxon>Asteroideae</taxon>
        <taxon>Heliantheae alliance</taxon>
        <taxon>Heliantheae</taxon>
        <taxon>Helianthus</taxon>
    </lineage>
</organism>
<feature type="compositionally biased region" description="Polar residues" evidence="1">
    <location>
        <begin position="11"/>
        <end position="31"/>
    </location>
</feature>
<accession>A0A9K3DLI0</accession>
<dbReference type="EMBL" id="MNCJ02000332">
    <property type="protein sequence ID" value="KAF5756443.1"/>
    <property type="molecule type" value="Genomic_DNA"/>
</dbReference>
<reference evidence="2" key="2">
    <citation type="submission" date="2020-06" db="EMBL/GenBank/DDBJ databases">
        <title>Helianthus annuus Genome sequencing and assembly Release 2.</title>
        <authorList>
            <person name="Gouzy J."/>
            <person name="Langlade N."/>
            <person name="Munos S."/>
        </authorList>
    </citation>
    <scope>NUCLEOTIDE SEQUENCE</scope>
    <source>
        <tissue evidence="2">Leaves</tissue>
    </source>
</reference>
<comment type="caution">
    <text evidence="2">The sequence shown here is derived from an EMBL/GenBank/DDBJ whole genome shotgun (WGS) entry which is preliminary data.</text>
</comment>
<name>A0A9K3DLI0_HELAN</name>
<evidence type="ECO:0000256" key="1">
    <source>
        <dbReference type="SAM" id="MobiDB-lite"/>
    </source>
</evidence>
<evidence type="ECO:0000313" key="3">
    <source>
        <dbReference type="Proteomes" id="UP000215914"/>
    </source>
</evidence>
<protein>
    <submittedName>
        <fullName evidence="2">Uncharacterized protein</fullName>
    </submittedName>
</protein>
<sequence>MFGSTRFDSVKPSQLSQQIGSGPGQTVNEGNGSEFGSALVLSVNSVQVRADSVNTRVNSTTKMSYKSTSAFV</sequence>
<proteinExistence type="predicted"/>
<gene>
    <name evidence="2" type="ORF">HanXRQr2_Chr17g0814691</name>
</gene>
<dbReference type="Proteomes" id="UP000215914">
    <property type="component" value="Unassembled WGS sequence"/>
</dbReference>
<feature type="region of interest" description="Disordered" evidence="1">
    <location>
        <begin position="1"/>
        <end position="33"/>
    </location>
</feature>
<dbReference type="Gramene" id="mRNA:HanXRQr2_Chr17g0814691">
    <property type="protein sequence ID" value="CDS:HanXRQr2_Chr17g0814691.1"/>
    <property type="gene ID" value="HanXRQr2_Chr17g0814691"/>
</dbReference>
<keyword evidence="3" id="KW-1185">Reference proteome</keyword>
<reference evidence="2" key="1">
    <citation type="journal article" date="2017" name="Nature">
        <title>The sunflower genome provides insights into oil metabolism, flowering and Asterid evolution.</title>
        <authorList>
            <person name="Badouin H."/>
            <person name="Gouzy J."/>
            <person name="Grassa C.J."/>
            <person name="Murat F."/>
            <person name="Staton S.E."/>
            <person name="Cottret L."/>
            <person name="Lelandais-Briere C."/>
            <person name="Owens G.L."/>
            <person name="Carrere S."/>
            <person name="Mayjonade B."/>
            <person name="Legrand L."/>
            <person name="Gill N."/>
            <person name="Kane N.C."/>
            <person name="Bowers J.E."/>
            <person name="Hubner S."/>
            <person name="Bellec A."/>
            <person name="Berard A."/>
            <person name="Berges H."/>
            <person name="Blanchet N."/>
            <person name="Boniface M.C."/>
            <person name="Brunel D."/>
            <person name="Catrice O."/>
            <person name="Chaidir N."/>
            <person name="Claudel C."/>
            <person name="Donnadieu C."/>
            <person name="Faraut T."/>
            <person name="Fievet G."/>
            <person name="Helmstetter N."/>
            <person name="King M."/>
            <person name="Knapp S.J."/>
            <person name="Lai Z."/>
            <person name="Le Paslier M.C."/>
            <person name="Lippi Y."/>
            <person name="Lorenzon L."/>
            <person name="Mandel J.R."/>
            <person name="Marage G."/>
            <person name="Marchand G."/>
            <person name="Marquand E."/>
            <person name="Bret-Mestries E."/>
            <person name="Morien E."/>
            <person name="Nambeesan S."/>
            <person name="Nguyen T."/>
            <person name="Pegot-Espagnet P."/>
            <person name="Pouilly N."/>
            <person name="Raftis F."/>
            <person name="Sallet E."/>
            <person name="Schiex T."/>
            <person name="Thomas J."/>
            <person name="Vandecasteele C."/>
            <person name="Vares D."/>
            <person name="Vear F."/>
            <person name="Vautrin S."/>
            <person name="Crespi M."/>
            <person name="Mangin B."/>
            <person name="Burke J.M."/>
            <person name="Salse J."/>
            <person name="Munos S."/>
            <person name="Vincourt P."/>
            <person name="Rieseberg L.H."/>
            <person name="Langlade N.B."/>
        </authorList>
    </citation>
    <scope>NUCLEOTIDE SEQUENCE</scope>
    <source>
        <tissue evidence="2">Leaves</tissue>
    </source>
</reference>
<evidence type="ECO:0000313" key="2">
    <source>
        <dbReference type="EMBL" id="KAF5756443.1"/>
    </source>
</evidence>
<dbReference type="AlphaFoldDB" id="A0A9K3DLI0"/>